<reference evidence="3 4" key="1">
    <citation type="submission" date="2023-08" db="EMBL/GenBank/DDBJ databases">
        <title>Black Yeasts Isolated from many extreme environments.</title>
        <authorList>
            <person name="Coleine C."/>
            <person name="Stajich J.E."/>
            <person name="Selbmann L."/>
        </authorList>
    </citation>
    <scope>NUCLEOTIDE SEQUENCE [LARGE SCALE GENOMIC DNA]</scope>
    <source>
        <strain evidence="3 4">CCFEE 5935</strain>
    </source>
</reference>
<feature type="domain" description="NTF2-like" evidence="2">
    <location>
        <begin position="33"/>
        <end position="176"/>
    </location>
</feature>
<dbReference type="InterPro" id="IPR058645">
    <property type="entry name" value="NTF2-like_dom_7"/>
</dbReference>
<organism evidence="3 4">
    <name type="scientific">Saxophila tyrrhenica</name>
    <dbReference type="NCBI Taxonomy" id="1690608"/>
    <lineage>
        <taxon>Eukaryota</taxon>
        <taxon>Fungi</taxon>
        <taxon>Dikarya</taxon>
        <taxon>Ascomycota</taxon>
        <taxon>Pezizomycotina</taxon>
        <taxon>Dothideomycetes</taxon>
        <taxon>Dothideomycetidae</taxon>
        <taxon>Mycosphaerellales</taxon>
        <taxon>Extremaceae</taxon>
        <taxon>Saxophila</taxon>
    </lineage>
</organism>
<gene>
    <name evidence="3" type="ORF">LTR77_011056</name>
</gene>
<proteinExistence type="predicted"/>
<name>A0AAV9NXD0_9PEZI</name>
<feature type="chain" id="PRO_5043866423" description="NTF2-like domain-containing protein" evidence="1">
    <location>
        <begin position="20"/>
        <end position="189"/>
    </location>
</feature>
<evidence type="ECO:0000259" key="2">
    <source>
        <dbReference type="Pfam" id="PF26534"/>
    </source>
</evidence>
<feature type="signal peptide" evidence="1">
    <location>
        <begin position="1"/>
        <end position="19"/>
    </location>
</feature>
<keyword evidence="1" id="KW-0732">Signal</keyword>
<protein>
    <recommendedName>
        <fullName evidence="2">NTF2-like domain-containing protein</fullName>
    </recommendedName>
</protein>
<accession>A0AAV9NXD0</accession>
<dbReference type="Pfam" id="PF26534">
    <property type="entry name" value="NTF2_7"/>
    <property type="match status" value="1"/>
</dbReference>
<dbReference type="AlphaFoldDB" id="A0AAV9NXD0"/>
<comment type="caution">
    <text evidence="3">The sequence shown here is derived from an EMBL/GenBank/DDBJ whole genome shotgun (WGS) entry which is preliminary data.</text>
</comment>
<keyword evidence="4" id="KW-1185">Reference proteome</keyword>
<dbReference type="Proteomes" id="UP001337655">
    <property type="component" value="Unassembled WGS sequence"/>
</dbReference>
<evidence type="ECO:0000313" key="3">
    <source>
        <dbReference type="EMBL" id="KAK5163001.1"/>
    </source>
</evidence>
<evidence type="ECO:0000313" key="4">
    <source>
        <dbReference type="Proteomes" id="UP001337655"/>
    </source>
</evidence>
<dbReference type="EMBL" id="JAVRRT010000030">
    <property type="protein sequence ID" value="KAK5163001.1"/>
    <property type="molecule type" value="Genomic_DNA"/>
</dbReference>
<evidence type="ECO:0000256" key="1">
    <source>
        <dbReference type="SAM" id="SignalP"/>
    </source>
</evidence>
<dbReference type="RefSeq" id="XP_064653591.1">
    <property type="nucleotide sequence ID" value="XM_064808269.1"/>
</dbReference>
<dbReference type="GeneID" id="89932377"/>
<sequence>MRSFNAIAVVSVLATYVSALPTLSFGFGAGNGCLTKHTAHELVNNFIKLTNGDAFNEDLARALITEDVVDTSGSVASIINSGNTGPVPLLGPTLANRTEFIAANSAQATTPYQPLNIYWTCDVVTFRFVIPFEPQPVLGITILETVPAPKGCRFPFQIKQVFGELNSFAFLVDLGVYEPIDPPPPPPQK</sequence>